<reference evidence="8 9" key="1">
    <citation type="submission" date="2024-05" db="EMBL/GenBank/DDBJ databases">
        <title>Genome sequencing and assembly of Indian major carp, Cirrhinus mrigala (Hamilton, 1822).</title>
        <authorList>
            <person name="Mohindra V."/>
            <person name="Chowdhury L.M."/>
            <person name="Lal K."/>
            <person name="Jena J.K."/>
        </authorList>
    </citation>
    <scope>NUCLEOTIDE SEQUENCE [LARGE SCALE GENOMIC DNA]</scope>
    <source>
        <strain evidence="8">CM1030</strain>
        <tissue evidence="8">Blood</tissue>
    </source>
</reference>
<dbReference type="Pfam" id="PF00683">
    <property type="entry name" value="TB"/>
    <property type="match status" value="1"/>
</dbReference>
<keyword evidence="2" id="KW-0964">Secreted</keyword>
<dbReference type="InterPro" id="IPR036773">
    <property type="entry name" value="TB_dom_sf"/>
</dbReference>
<evidence type="ECO:0000256" key="6">
    <source>
        <dbReference type="ARBA" id="ARBA00023180"/>
    </source>
</evidence>
<accession>A0ABD0NIS4</accession>
<dbReference type="Gene3D" id="3.90.290.10">
    <property type="entry name" value="TGF-beta binding (TB) domain"/>
    <property type="match status" value="1"/>
</dbReference>
<keyword evidence="4" id="KW-0677">Repeat</keyword>
<organism evidence="8 9">
    <name type="scientific">Cirrhinus mrigala</name>
    <name type="common">Mrigala</name>
    <dbReference type="NCBI Taxonomy" id="683832"/>
    <lineage>
        <taxon>Eukaryota</taxon>
        <taxon>Metazoa</taxon>
        <taxon>Chordata</taxon>
        <taxon>Craniata</taxon>
        <taxon>Vertebrata</taxon>
        <taxon>Euteleostomi</taxon>
        <taxon>Actinopterygii</taxon>
        <taxon>Neopterygii</taxon>
        <taxon>Teleostei</taxon>
        <taxon>Ostariophysi</taxon>
        <taxon>Cypriniformes</taxon>
        <taxon>Cyprinidae</taxon>
        <taxon>Labeoninae</taxon>
        <taxon>Labeonini</taxon>
        <taxon>Cirrhinus</taxon>
    </lineage>
</organism>
<keyword evidence="9" id="KW-1185">Reference proteome</keyword>
<feature type="domain" description="TB" evidence="7">
    <location>
        <begin position="4"/>
        <end position="47"/>
    </location>
</feature>
<evidence type="ECO:0000256" key="2">
    <source>
        <dbReference type="ARBA" id="ARBA00022525"/>
    </source>
</evidence>
<dbReference type="InterPro" id="IPR017878">
    <property type="entry name" value="TB_dom"/>
</dbReference>
<gene>
    <name evidence="8" type="ORF">M9458_045329</name>
</gene>
<dbReference type="Proteomes" id="UP001529510">
    <property type="component" value="Unassembled WGS sequence"/>
</dbReference>
<proteinExistence type="predicted"/>
<dbReference type="InterPro" id="IPR051145">
    <property type="entry name" value="GAS-SHBG-PROS"/>
</dbReference>
<dbReference type="PROSITE" id="PS51364">
    <property type="entry name" value="TB"/>
    <property type="match status" value="1"/>
</dbReference>
<sequence>YRTGPCFTQVNNQMCQGQLSGIVCTKTLCCATIGRAWGHPCEMCPAQPHPCRRGFIPNIRTGACQ</sequence>
<protein>
    <recommendedName>
        <fullName evidence="7">TB domain-containing protein</fullName>
    </recommendedName>
</protein>
<dbReference type="AlphaFoldDB" id="A0ABD0NIS4"/>
<evidence type="ECO:0000256" key="4">
    <source>
        <dbReference type="ARBA" id="ARBA00022737"/>
    </source>
</evidence>
<dbReference type="PANTHER" id="PTHR24040">
    <property type="entry name" value="LAMININ G-LIKE DOMAIN-CONTAINING PROTEIN"/>
    <property type="match status" value="1"/>
</dbReference>
<dbReference type="PANTHER" id="PTHR24040:SF7">
    <property type="entry name" value="FIBRILLIN 3"/>
    <property type="match status" value="1"/>
</dbReference>
<name>A0ABD0NIS4_CIRMR</name>
<keyword evidence="6" id="KW-0325">Glycoprotein</keyword>
<dbReference type="SUPFAM" id="SSF57581">
    <property type="entry name" value="TB module/8-cys domain"/>
    <property type="match status" value="1"/>
</dbReference>
<comment type="subcellular location">
    <subcellularLocation>
        <location evidence="1">Secreted</location>
    </subcellularLocation>
</comment>
<evidence type="ECO:0000259" key="7">
    <source>
        <dbReference type="PROSITE" id="PS51364"/>
    </source>
</evidence>
<feature type="non-terminal residue" evidence="8">
    <location>
        <position position="1"/>
    </location>
</feature>
<feature type="non-terminal residue" evidence="8">
    <location>
        <position position="65"/>
    </location>
</feature>
<evidence type="ECO:0000256" key="3">
    <source>
        <dbReference type="ARBA" id="ARBA00022729"/>
    </source>
</evidence>
<evidence type="ECO:0000256" key="5">
    <source>
        <dbReference type="ARBA" id="ARBA00023157"/>
    </source>
</evidence>
<keyword evidence="5" id="KW-1015">Disulfide bond</keyword>
<evidence type="ECO:0000313" key="9">
    <source>
        <dbReference type="Proteomes" id="UP001529510"/>
    </source>
</evidence>
<comment type="caution">
    <text evidence="8">The sequence shown here is derived from an EMBL/GenBank/DDBJ whole genome shotgun (WGS) entry which is preliminary data.</text>
</comment>
<evidence type="ECO:0000313" key="8">
    <source>
        <dbReference type="EMBL" id="KAL0161604.1"/>
    </source>
</evidence>
<dbReference type="FunFam" id="3.90.290.10:FF:000003">
    <property type="entry name" value="Fibrillin 3"/>
    <property type="match status" value="1"/>
</dbReference>
<dbReference type="EMBL" id="JAMKFB020000022">
    <property type="protein sequence ID" value="KAL0161604.1"/>
    <property type="molecule type" value="Genomic_DNA"/>
</dbReference>
<dbReference type="GO" id="GO:0005576">
    <property type="term" value="C:extracellular region"/>
    <property type="evidence" value="ECO:0007669"/>
    <property type="project" value="UniProtKB-SubCell"/>
</dbReference>
<keyword evidence="3" id="KW-0732">Signal</keyword>
<evidence type="ECO:0000256" key="1">
    <source>
        <dbReference type="ARBA" id="ARBA00004613"/>
    </source>
</evidence>